<feature type="compositionally biased region" description="Polar residues" evidence="1">
    <location>
        <begin position="58"/>
        <end position="84"/>
    </location>
</feature>
<proteinExistence type="predicted"/>
<sequence>MTDDRSPDQNGADPIRQTESTAVDARGRRRLLQGAAGAGAFVTVLANRPTFALADSGSRCSGTHSGPGCANTSSVSPTDTSQRTLPEPAQGKAHGLNKAKGFIDEAKGFETGGS</sequence>
<evidence type="ECO:0000256" key="1">
    <source>
        <dbReference type="SAM" id="MobiDB-lite"/>
    </source>
</evidence>
<feature type="region of interest" description="Disordered" evidence="1">
    <location>
        <begin position="1"/>
        <end position="25"/>
    </location>
</feature>
<accession>A0ABS1DFE4</accession>
<gene>
    <name evidence="2" type="ORF">CKO28_13025</name>
</gene>
<reference evidence="2 3" key="1">
    <citation type="journal article" date="2020" name="Microorganisms">
        <title>Osmotic Adaptation and Compatible Solute Biosynthesis of Phototrophic Bacteria as Revealed from Genome Analyses.</title>
        <authorList>
            <person name="Imhoff J.F."/>
            <person name="Rahn T."/>
            <person name="Kunzel S."/>
            <person name="Keller A."/>
            <person name="Neulinger S.C."/>
        </authorList>
    </citation>
    <scope>NUCLEOTIDE SEQUENCE [LARGE SCALE GENOMIC DNA]</scope>
    <source>
        <strain evidence="2 3">DSM 9895</strain>
    </source>
</reference>
<protein>
    <submittedName>
        <fullName evidence="2">Uncharacterized protein</fullName>
    </submittedName>
</protein>
<evidence type="ECO:0000313" key="2">
    <source>
        <dbReference type="EMBL" id="MBK1668954.1"/>
    </source>
</evidence>
<dbReference type="InterPro" id="IPR006311">
    <property type="entry name" value="TAT_signal"/>
</dbReference>
<name>A0ABS1DFE4_9PROT</name>
<dbReference type="EMBL" id="NRRL01000034">
    <property type="protein sequence ID" value="MBK1668954.1"/>
    <property type="molecule type" value="Genomic_DNA"/>
</dbReference>
<dbReference type="Proteomes" id="UP001296873">
    <property type="component" value="Unassembled WGS sequence"/>
</dbReference>
<dbReference type="PROSITE" id="PS51318">
    <property type="entry name" value="TAT"/>
    <property type="match status" value="1"/>
</dbReference>
<evidence type="ECO:0000313" key="3">
    <source>
        <dbReference type="Proteomes" id="UP001296873"/>
    </source>
</evidence>
<comment type="caution">
    <text evidence="2">The sequence shown here is derived from an EMBL/GenBank/DDBJ whole genome shotgun (WGS) entry which is preliminary data.</text>
</comment>
<organism evidence="2 3">
    <name type="scientific">Rhodovibrio sodomensis</name>
    <dbReference type="NCBI Taxonomy" id="1088"/>
    <lineage>
        <taxon>Bacteria</taxon>
        <taxon>Pseudomonadati</taxon>
        <taxon>Pseudomonadota</taxon>
        <taxon>Alphaproteobacteria</taxon>
        <taxon>Rhodospirillales</taxon>
        <taxon>Rhodovibrionaceae</taxon>
        <taxon>Rhodovibrio</taxon>
    </lineage>
</organism>
<feature type="region of interest" description="Disordered" evidence="1">
    <location>
        <begin position="57"/>
        <end position="96"/>
    </location>
</feature>
<dbReference type="RefSeq" id="WP_200341278.1">
    <property type="nucleotide sequence ID" value="NZ_NRRL01000034.1"/>
</dbReference>
<keyword evidence="3" id="KW-1185">Reference proteome</keyword>